<evidence type="ECO:0000313" key="8">
    <source>
        <dbReference type="Proteomes" id="UP000698800"/>
    </source>
</evidence>
<keyword evidence="3" id="KW-0963">Cytoplasm</keyword>
<evidence type="ECO:0000256" key="5">
    <source>
        <dbReference type="ARBA" id="ARBA00023242"/>
    </source>
</evidence>
<dbReference type="InterPro" id="IPR011989">
    <property type="entry name" value="ARM-like"/>
</dbReference>
<proteinExistence type="predicted"/>
<dbReference type="EMBL" id="JAGHQL010000054">
    <property type="protein sequence ID" value="KAH0542443.1"/>
    <property type="molecule type" value="Genomic_DNA"/>
</dbReference>
<accession>A0A9P8IDT7</accession>
<keyword evidence="8" id="KW-1185">Reference proteome</keyword>
<organism evidence="7 8">
    <name type="scientific">Glutinoglossum americanum</name>
    <dbReference type="NCBI Taxonomy" id="1670608"/>
    <lineage>
        <taxon>Eukaryota</taxon>
        <taxon>Fungi</taxon>
        <taxon>Dikarya</taxon>
        <taxon>Ascomycota</taxon>
        <taxon>Pezizomycotina</taxon>
        <taxon>Geoglossomycetes</taxon>
        <taxon>Geoglossales</taxon>
        <taxon>Geoglossaceae</taxon>
        <taxon>Glutinoglossum</taxon>
    </lineage>
</organism>
<comment type="caution">
    <text evidence="7">The sequence shown here is derived from an EMBL/GenBank/DDBJ whole genome shotgun (WGS) entry which is preliminary data.</text>
</comment>
<dbReference type="GO" id="GO:0043161">
    <property type="term" value="P:proteasome-mediated ubiquitin-dependent protein catabolic process"/>
    <property type="evidence" value="ECO:0007669"/>
    <property type="project" value="TreeGrafter"/>
</dbReference>
<dbReference type="Gene3D" id="1.25.10.10">
    <property type="entry name" value="Leucine-rich Repeat Variant"/>
    <property type="match status" value="1"/>
</dbReference>
<evidence type="ECO:0000256" key="6">
    <source>
        <dbReference type="SAM" id="MobiDB-lite"/>
    </source>
</evidence>
<feature type="compositionally biased region" description="Polar residues" evidence="6">
    <location>
        <begin position="122"/>
        <end position="138"/>
    </location>
</feature>
<dbReference type="PANTHER" id="PTHR15651:SF7">
    <property type="entry name" value="ARMADILLO REPEAT-CONTAINING PROTEIN 8"/>
    <property type="match status" value="1"/>
</dbReference>
<evidence type="ECO:0000256" key="1">
    <source>
        <dbReference type="ARBA" id="ARBA00004123"/>
    </source>
</evidence>
<protein>
    <submittedName>
        <fullName evidence="7">Uncharacterized protein</fullName>
    </submittedName>
</protein>
<evidence type="ECO:0000256" key="3">
    <source>
        <dbReference type="ARBA" id="ARBA00022490"/>
    </source>
</evidence>
<dbReference type="InterPro" id="IPR038739">
    <property type="entry name" value="ARMC8/Vid28"/>
</dbReference>
<dbReference type="GO" id="GO:0005634">
    <property type="term" value="C:nucleus"/>
    <property type="evidence" value="ECO:0007669"/>
    <property type="project" value="UniProtKB-SubCell"/>
</dbReference>
<evidence type="ECO:0000256" key="4">
    <source>
        <dbReference type="ARBA" id="ARBA00022737"/>
    </source>
</evidence>
<dbReference type="Proteomes" id="UP000698800">
    <property type="component" value="Unassembled WGS sequence"/>
</dbReference>
<dbReference type="AlphaFoldDB" id="A0A9P8IDT7"/>
<sequence>MTCLIQLSFYLPDETIRSTLLLAKGADADEWMSTQRIDGNPSEATASGVHEPLVRQLLENGIDANTQDDKRGMVLPWDSYDIVLKNVLIGHKQKQEMWIGLDIVSTIVQLLSHLNVSKKQQQHQETSDASIHGQTIRNKSGEEAKEGARLQATIILGNLAYGRLTYIAQLLAAPPALPLLLARLLIEEASPQIVLATFYALITIADTLASAHPASGLPIVTLSDLLLLEPQVELMQILPQHSPLLATQQQMPLATALMVEVNEARVIHPPEGILAAVCFIIVHIAASKPQHQQLLILQTELLKLLASLAHHPNKNVRVAVAWSVINLTQVDDEADQASCRKGAAELRRLGFLGKLEDIEQDPELDVRERCKTALYQMKTPISFGLDMA</sequence>
<evidence type="ECO:0000313" key="7">
    <source>
        <dbReference type="EMBL" id="KAH0542443.1"/>
    </source>
</evidence>
<dbReference type="GO" id="GO:0005737">
    <property type="term" value="C:cytoplasm"/>
    <property type="evidence" value="ECO:0007669"/>
    <property type="project" value="UniProtKB-SubCell"/>
</dbReference>
<dbReference type="SUPFAM" id="SSF48371">
    <property type="entry name" value="ARM repeat"/>
    <property type="match status" value="1"/>
</dbReference>
<comment type="subcellular location">
    <subcellularLocation>
        <location evidence="2">Cytoplasm</location>
    </subcellularLocation>
    <subcellularLocation>
        <location evidence="1">Nucleus</location>
    </subcellularLocation>
</comment>
<dbReference type="GO" id="GO:0034657">
    <property type="term" value="C:GID complex"/>
    <property type="evidence" value="ECO:0007669"/>
    <property type="project" value="TreeGrafter"/>
</dbReference>
<gene>
    <name evidence="7" type="ORF">FGG08_003198</name>
</gene>
<name>A0A9P8IDT7_9PEZI</name>
<keyword evidence="4" id="KW-0677">Repeat</keyword>
<dbReference type="InterPro" id="IPR016024">
    <property type="entry name" value="ARM-type_fold"/>
</dbReference>
<feature type="region of interest" description="Disordered" evidence="6">
    <location>
        <begin position="122"/>
        <end position="144"/>
    </location>
</feature>
<dbReference type="OrthoDB" id="5559898at2759"/>
<dbReference type="PANTHER" id="PTHR15651">
    <property type="entry name" value="ARMADILLO REPEAT-CONTAINING PROTEIN 8"/>
    <property type="match status" value="1"/>
</dbReference>
<keyword evidence="5" id="KW-0539">Nucleus</keyword>
<evidence type="ECO:0000256" key="2">
    <source>
        <dbReference type="ARBA" id="ARBA00004496"/>
    </source>
</evidence>
<reference evidence="7" key="1">
    <citation type="submission" date="2021-03" db="EMBL/GenBank/DDBJ databases">
        <title>Comparative genomics and phylogenomic investigation of the class Geoglossomycetes provide insights into ecological specialization and systematics.</title>
        <authorList>
            <person name="Melie T."/>
            <person name="Pirro S."/>
            <person name="Miller A.N."/>
            <person name="Quandt A."/>
        </authorList>
    </citation>
    <scope>NUCLEOTIDE SEQUENCE</scope>
    <source>
        <strain evidence="7">GBOQ0MN5Z8</strain>
    </source>
</reference>